<evidence type="ECO:0000313" key="1">
    <source>
        <dbReference type="EMBL" id="AYV77420.1"/>
    </source>
</evidence>
<sequence>MDVIQYKYDRYIKFHTIQSMDQLPDELIECIGMFLNVHDVCALLSVSKYICSHKRILWQLLSVRDHINLTDNFIDSNTITNAKKDSKHVPLNRVYRWMGAQFDRIRIMKVFCCDLNYMMPDQIEYMAWNLLTDSKNIQFNCLFLFRVFGVCSDMCVDTIVNLYIRSKTENNNVTRIMSRILALPKNKKLLMNVMQYYKRKMVLCRETHFGEYIGR</sequence>
<organism evidence="1">
    <name type="scientific">Dasosvirus sp</name>
    <dbReference type="NCBI Taxonomy" id="2487764"/>
    <lineage>
        <taxon>Viruses</taxon>
        <taxon>Varidnaviria</taxon>
        <taxon>Bamfordvirae</taxon>
        <taxon>Nucleocytoviricota</taxon>
        <taxon>Megaviricetes</taxon>
        <taxon>Imitervirales</taxon>
        <taxon>Mimiviridae</taxon>
        <taxon>Klosneuvirinae</taxon>
    </lineage>
</organism>
<name>A0A3G4ZR82_9VIRU</name>
<proteinExistence type="predicted"/>
<dbReference type="EMBL" id="MK072043">
    <property type="protein sequence ID" value="AYV77420.1"/>
    <property type="molecule type" value="Genomic_DNA"/>
</dbReference>
<gene>
    <name evidence="1" type="ORF">Dasosvirus2_16</name>
</gene>
<dbReference type="InterPro" id="IPR036047">
    <property type="entry name" value="F-box-like_dom_sf"/>
</dbReference>
<dbReference type="SUPFAM" id="SSF81383">
    <property type="entry name" value="F-box domain"/>
    <property type="match status" value="1"/>
</dbReference>
<accession>A0A3G4ZR82</accession>
<protein>
    <recommendedName>
        <fullName evidence="2">F-box domain-containing protein</fullName>
    </recommendedName>
</protein>
<evidence type="ECO:0008006" key="2">
    <source>
        <dbReference type="Google" id="ProtNLM"/>
    </source>
</evidence>
<reference evidence="1" key="1">
    <citation type="submission" date="2018-10" db="EMBL/GenBank/DDBJ databases">
        <title>Hidden diversity of soil giant viruses.</title>
        <authorList>
            <person name="Schulz F."/>
            <person name="Alteio L."/>
            <person name="Goudeau D."/>
            <person name="Ryan E.M."/>
            <person name="Malmstrom R.R."/>
            <person name="Blanchard J."/>
            <person name="Woyke T."/>
        </authorList>
    </citation>
    <scope>NUCLEOTIDE SEQUENCE</scope>
    <source>
        <strain evidence="1">DSV1</strain>
    </source>
</reference>